<evidence type="ECO:0000313" key="1">
    <source>
        <dbReference type="EMBL" id="TQM34835.1"/>
    </source>
</evidence>
<dbReference type="Proteomes" id="UP000320235">
    <property type="component" value="Unassembled WGS sequence"/>
</dbReference>
<sequence length="764" mass="85437">MLYLNPPYYVIDGVTLMPDHEDPLQFYFMPMSPHLSVMDEGGLRIPKIQVIKYSGRPTPAADVVSGGFLDFDTNLGIEPDRLAAIAEQLRGEARLTDLPRLAPVPLIEGSVRMMLFGVESPEEDAGLPGRREEEELPGPAFVQKIVHAAKPSLYGDNQAAFSVRLDQEGVTILDKAMRDEILPIGVVYSLQYVGLRPAYKVKVDVDWDRVQHHFESSESVNVPFIASSQIDKVIDELVEKQIIKIEAENLVADEDDTGGAGGRYDAALAQVRELVFENFFQPSLEPMERQTDDGIDDFGRVLQTITTHGFGSVWERKEVDITRIDRKKLNIDMSERTSVIREIHPQGHLRGIIRDVESQGLDFTRFLTEVSLEDPFFARRSVRVIPRADFATDQIESINVRLDYAGAVKNVVMDASSAEQSVEWQSSLEDGRMRAPVDVSYDVLFSTGAVGRPRMVRAPVQRIEGDVVQIAPREGVGYELRWISFTVIDFPWELYDTIEVHCSYVDEANSIRISNQYALTAEHSTGAWPVFALDPGRRTVGYRTILHGVDGRDWDSGELTTDDDQIRITDPFGARRVLDIVAPASLFGTQLDRVFVDVRYDDDANGIHKRQSFELSAADSATKRFSVELLDPARRRVSYTVSMLRVDGIVIDIPESTTELDRVIVTPQMRGHRTVEVVADGLDFAGLGIRQATVETLYDRPALGLRFADSLTITAANPSDTFEYDFAEGDPAFTYRVIHTLDNGLTRDSGWRTSSTDRVAATVD</sequence>
<proteinExistence type="predicted"/>
<organism evidence="1 2">
    <name type="scientific">Microbacterium kyungheense</name>
    <dbReference type="NCBI Taxonomy" id="1263636"/>
    <lineage>
        <taxon>Bacteria</taxon>
        <taxon>Bacillati</taxon>
        <taxon>Actinomycetota</taxon>
        <taxon>Actinomycetes</taxon>
        <taxon>Micrococcales</taxon>
        <taxon>Microbacteriaceae</taxon>
        <taxon>Microbacterium</taxon>
    </lineage>
</organism>
<keyword evidence="2" id="KW-1185">Reference proteome</keyword>
<dbReference type="RefSeq" id="WP_141893392.1">
    <property type="nucleotide sequence ID" value="NZ_BAABLH010000005.1"/>
</dbReference>
<gene>
    <name evidence="1" type="ORF">FB391_1128</name>
</gene>
<dbReference type="EMBL" id="VFPE01000001">
    <property type="protein sequence ID" value="TQM34835.1"/>
    <property type="molecule type" value="Genomic_DNA"/>
</dbReference>
<dbReference type="AlphaFoldDB" id="A0A543FLW5"/>
<reference evidence="1 2" key="1">
    <citation type="submission" date="2019-06" db="EMBL/GenBank/DDBJ databases">
        <title>Sequencing the genomes of 1000 actinobacteria strains.</title>
        <authorList>
            <person name="Klenk H.-P."/>
        </authorList>
    </citation>
    <scope>NUCLEOTIDE SEQUENCE [LARGE SCALE GENOMIC DNA]</scope>
    <source>
        <strain evidence="1 2">DSM 105492</strain>
    </source>
</reference>
<name>A0A543FLW5_9MICO</name>
<protein>
    <submittedName>
        <fullName evidence="1">Uncharacterized protein</fullName>
    </submittedName>
</protein>
<comment type="caution">
    <text evidence="1">The sequence shown here is derived from an EMBL/GenBank/DDBJ whole genome shotgun (WGS) entry which is preliminary data.</text>
</comment>
<accession>A0A543FLW5</accession>
<evidence type="ECO:0000313" key="2">
    <source>
        <dbReference type="Proteomes" id="UP000320235"/>
    </source>
</evidence>
<dbReference type="OrthoDB" id="1488714at2"/>